<dbReference type="Pfam" id="PF14912">
    <property type="entry name" value="THEG"/>
    <property type="match status" value="3"/>
</dbReference>
<dbReference type="PANTHER" id="PTHR15901:SF16">
    <property type="entry name" value="TESTICULAR HAPLOID EXPRESSED GENE PROTEIN"/>
    <property type="match status" value="1"/>
</dbReference>
<dbReference type="Proteomes" id="UP000085678">
    <property type="component" value="Unplaced"/>
</dbReference>
<dbReference type="RefSeq" id="XP_013422086.1">
    <property type="nucleotide sequence ID" value="XM_013566632.1"/>
</dbReference>
<sequence length="264" mass="29891">MTTRTSMAVEASIRRVDELARPKPMAAGFVEDRRSVYWIDRWPPGPGPNGTTVCVLTPRQMQLVLHRNVNPGWKGDRPTPIWQVSKGAQKAEASERIEVLAMDRKVNPNYSFDRSPYTVVPEPAKKREPTDRLEQLAQPKPYKNVNTIEYEGFDWTKVIWPSRVSAAAMKANATPRLEVLAEAKNPHPKFVGEKPVQWPVLQDTLKASASARVQQLARPKSRTRIVDDYDPYKVSNGAKKAHATPRVCELSLPIPRKIREKKLV</sequence>
<reference evidence="3 4" key="1">
    <citation type="submission" date="2025-04" db="UniProtKB">
        <authorList>
            <consortium name="RefSeq"/>
        </authorList>
    </citation>
    <scope>IDENTIFICATION</scope>
    <source>
        <tissue evidence="3 4">Gonads</tissue>
    </source>
</reference>
<gene>
    <name evidence="4" type="primary">LOC106182020</name>
    <name evidence="3" type="synonym">LOC106158936</name>
</gene>
<evidence type="ECO:0000256" key="1">
    <source>
        <dbReference type="ARBA" id="ARBA00022737"/>
    </source>
</evidence>
<evidence type="ECO:0000313" key="4">
    <source>
        <dbReference type="RefSeq" id="XP_013422086.1"/>
    </source>
</evidence>
<name>A0A1S3KIQ5_LINAN</name>
<evidence type="ECO:0000313" key="2">
    <source>
        <dbReference type="Proteomes" id="UP000085678"/>
    </source>
</evidence>
<dbReference type="InterPro" id="IPR042401">
    <property type="entry name" value="SPMAP2-like"/>
</dbReference>
<dbReference type="GeneID" id="106158936"/>
<dbReference type="PANTHER" id="PTHR15901">
    <property type="entry name" value="TESTICULAR HAPLOID EXPRESSED GENE PROTEIN"/>
    <property type="match status" value="1"/>
</dbReference>
<dbReference type="OrthoDB" id="25466at2759"/>
<dbReference type="GO" id="GO:0007283">
    <property type="term" value="P:spermatogenesis"/>
    <property type="evidence" value="ECO:0007669"/>
    <property type="project" value="TreeGrafter"/>
</dbReference>
<dbReference type="OMA" id="YWVDKIP"/>
<dbReference type="SMART" id="SM00705">
    <property type="entry name" value="THEG"/>
    <property type="match status" value="6"/>
</dbReference>
<dbReference type="KEGG" id="lak:106158936"/>
<dbReference type="RefSeq" id="XP_013390517.1">
    <property type="nucleotide sequence ID" value="XM_013535063.1"/>
</dbReference>
<keyword evidence="1" id="KW-0677">Repeat</keyword>
<organism evidence="2 4">
    <name type="scientific">Lingula anatina</name>
    <name type="common">Brachiopod</name>
    <name type="synonym">Lingula unguis</name>
    <dbReference type="NCBI Taxonomy" id="7574"/>
    <lineage>
        <taxon>Eukaryota</taxon>
        <taxon>Metazoa</taxon>
        <taxon>Spiralia</taxon>
        <taxon>Lophotrochozoa</taxon>
        <taxon>Brachiopoda</taxon>
        <taxon>Linguliformea</taxon>
        <taxon>Lingulata</taxon>
        <taxon>Lingulida</taxon>
        <taxon>Linguloidea</taxon>
        <taxon>Lingulidae</taxon>
        <taxon>Lingula</taxon>
    </lineage>
</organism>
<dbReference type="STRING" id="7574.A0A1S3KIQ5"/>
<keyword evidence="2" id="KW-1185">Reference proteome</keyword>
<dbReference type="KEGG" id="lak:106182020"/>
<evidence type="ECO:0000313" key="3">
    <source>
        <dbReference type="RefSeq" id="XP_013390517.1"/>
    </source>
</evidence>
<proteinExistence type="predicted"/>
<protein>
    <submittedName>
        <fullName evidence="3 4">Testicular haploid expressed gene protein</fullName>
    </submittedName>
</protein>
<dbReference type="GeneID" id="106182020"/>
<accession>A0A1S3KIQ5</accession>
<dbReference type="AlphaFoldDB" id="A0A1S3KIQ5"/>
<dbReference type="InterPro" id="IPR006623">
    <property type="entry name" value="THEG"/>
</dbReference>